<dbReference type="EMBL" id="CP141261">
    <property type="protein sequence ID" value="WRL66746.1"/>
    <property type="molecule type" value="Genomic_DNA"/>
</dbReference>
<dbReference type="InterPro" id="IPR029045">
    <property type="entry name" value="ClpP/crotonase-like_dom_sf"/>
</dbReference>
<feature type="domain" description="Tail specific protease" evidence="2">
    <location>
        <begin position="335"/>
        <end position="504"/>
    </location>
</feature>
<gene>
    <name evidence="3" type="ORF">U6N30_15975</name>
</gene>
<dbReference type="RefSeq" id="WP_324278058.1">
    <property type="nucleotide sequence ID" value="NZ_CP141261.1"/>
</dbReference>
<dbReference type="SUPFAM" id="SSF52096">
    <property type="entry name" value="ClpP/crotonase"/>
    <property type="match status" value="1"/>
</dbReference>
<evidence type="ECO:0000256" key="1">
    <source>
        <dbReference type="SAM" id="MobiDB-lite"/>
    </source>
</evidence>
<feature type="compositionally biased region" description="Low complexity" evidence="1">
    <location>
        <begin position="730"/>
        <end position="781"/>
    </location>
</feature>
<name>A0ABZ1B7I1_9ACTN</name>
<proteinExistence type="predicted"/>
<protein>
    <submittedName>
        <fullName evidence="3">S41 family peptidase</fullName>
    </submittedName>
</protein>
<sequence length="791" mass="84292">MTLATYVEMPSPRRAVDDPADDLLPAELTVAFGAGDAAVPGSVPLHDFMRTAGTLTHAERMVIVDQAMLMLEGNYVHLPLKSAMHAVNPVQRLRLLRARLLRQTDATMEPERSFHQEMSAIFHSVRDLHTNYLLPQPFAGMIAYLPFQVERCAEDGRITYVVTRLAQGLAAPTFTVGVEITHWNGMPIERAVAVNADRFAGSNAAARLARGVDSLTIRALRLHLPPDEEWVTVSYLDRDGVRRELREPWLVAPNAPAMADAEVLTEAAASQGLDLHADETGRARALLYAPHAVQQTLGTLAVELSTEPAATGADVPSSMPLVFRARSVPTAGGTVGHLRIFTFNVPDPGAFVAEFVRLVELLPQDGLILDVRGNGGGHILASEFTLQTLTPRRITPEPVQFVCTPLNLEVCRRHRGNPTGQIDLGAWFPSMDQSVETGSIYSSAFPISPETGANAVGQRYFGPVVLVTDARCYSATDIFAAGFQDHAIGPVLGVDDTTGAGGANVWTHGLLKALRDVPADPDSPYRPLPKQADMRVSIRRTLRVGALAGTPVEDLGVRADVRHEMTRRDVLEGNVDLMAAAAALLAGRPRRRLDLLASVDGAGVLTLQLTLAGIDRVDVYVDGRPRSSTDVTDGPVSIPVPGSEGATVVQAQGFAAGSSSRHASRRSEASTPAGRRRRRPADAGPQGCHDHAGEHRPGGVEQGVDGETTRPRGAPTAGARSPQRRRQRRAPVGGPSPAPATGTRRAPPSGRAGPGCRRAAASRSPTSIRSRTSAARTAARPTPSPGRSASA</sequence>
<feature type="region of interest" description="Disordered" evidence="1">
    <location>
        <begin position="624"/>
        <end position="643"/>
    </location>
</feature>
<dbReference type="InterPro" id="IPR005151">
    <property type="entry name" value="Tail-specific_protease"/>
</dbReference>
<reference evidence="3 4" key="1">
    <citation type="submission" date="2023-12" db="EMBL/GenBank/DDBJ databases">
        <title>Blastococcus brunescens sp. nov., an actonobacterium isolated from sandstone collected in sahara desert.</title>
        <authorList>
            <person name="Gtari M."/>
            <person name="Ghodhbane F."/>
        </authorList>
    </citation>
    <scope>NUCLEOTIDE SEQUENCE [LARGE SCALE GENOMIC DNA]</scope>
    <source>
        <strain evidence="3 4">BMG 8361</strain>
    </source>
</reference>
<dbReference type="PANTHER" id="PTHR32060:SF22">
    <property type="entry name" value="CARBOXYL-TERMINAL-PROCESSING PEPTIDASE 3, CHLOROPLASTIC"/>
    <property type="match status" value="1"/>
</dbReference>
<evidence type="ECO:0000313" key="3">
    <source>
        <dbReference type="EMBL" id="WRL66746.1"/>
    </source>
</evidence>
<organism evidence="3 4">
    <name type="scientific">Blastococcus brunescens</name>
    <dbReference type="NCBI Taxonomy" id="1564165"/>
    <lineage>
        <taxon>Bacteria</taxon>
        <taxon>Bacillati</taxon>
        <taxon>Actinomycetota</taxon>
        <taxon>Actinomycetes</taxon>
        <taxon>Geodermatophilales</taxon>
        <taxon>Geodermatophilaceae</taxon>
        <taxon>Blastococcus</taxon>
    </lineage>
</organism>
<dbReference type="Proteomes" id="UP001324287">
    <property type="component" value="Chromosome"/>
</dbReference>
<feature type="compositionally biased region" description="Basic and acidic residues" evidence="1">
    <location>
        <begin position="688"/>
        <end position="698"/>
    </location>
</feature>
<evidence type="ECO:0000259" key="2">
    <source>
        <dbReference type="Pfam" id="PF03572"/>
    </source>
</evidence>
<accession>A0ABZ1B7I1</accession>
<keyword evidence="4" id="KW-1185">Reference proteome</keyword>
<evidence type="ECO:0000313" key="4">
    <source>
        <dbReference type="Proteomes" id="UP001324287"/>
    </source>
</evidence>
<feature type="region of interest" description="Disordered" evidence="1">
    <location>
        <begin position="654"/>
        <end position="791"/>
    </location>
</feature>
<dbReference type="PANTHER" id="PTHR32060">
    <property type="entry name" value="TAIL-SPECIFIC PROTEASE"/>
    <property type="match status" value="1"/>
</dbReference>
<dbReference type="Pfam" id="PF03572">
    <property type="entry name" value="Peptidase_S41"/>
    <property type="match status" value="1"/>
</dbReference>
<dbReference type="Gene3D" id="3.90.226.10">
    <property type="entry name" value="2-enoyl-CoA Hydratase, Chain A, domain 1"/>
    <property type="match status" value="1"/>
</dbReference>